<keyword evidence="1" id="KW-0175">Coiled coil</keyword>
<dbReference type="InterPro" id="IPR000195">
    <property type="entry name" value="Rab-GAP-TBC_dom"/>
</dbReference>
<dbReference type="PROSITE" id="PS50086">
    <property type="entry name" value="TBC_RABGAP"/>
    <property type="match status" value="1"/>
</dbReference>
<dbReference type="EMBL" id="MPUH01000500">
    <property type="protein sequence ID" value="OMJ78846.1"/>
    <property type="molecule type" value="Genomic_DNA"/>
</dbReference>
<dbReference type="Gene3D" id="1.10.8.270">
    <property type="entry name" value="putative rabgap domain of human tbc1 domain family member 14 like domains"/>
    <property type="match status" value="1"/>
</dbReference>
<gene>
    <name evidence="3" type="ORF">SteCoe_21247</name>
</gene>
<keyword evidence="4" id="KW-1185">Reference proteome</keyword>
<proteinExistence type="predicted"/>
<evidence type="ECO:0000313" key="4">
    <source>
        <dbReference type="Proteomes" id="UP000187209"/>
    </source>
</evidence>
<dbReference type="InterPro" id="IPR050302">
    <property type="entry name" value="Rab_GAP_TBC_domain"/>
</dbReference>
<dbReference type="OrthoDB" id="295078at2759"/>
<evidence type="ECO:0000313" key="3">
    <source>
        <dbReference type="EMBL" id="OMJ78846.1"/>
    </source>
</evidence>
<feature type="domain" description="Rab-GAP TBC" evidence="2">
    <location>
        <begin position="605"/>
        <end position="790"/>
    </location>
</feature>
<protein>
    <recommendedName>
        <fullName evidence="2">Rab-GAP TBC domain-containing protein</fullName>
    </recommendedName>
</protein>
<dbReference type="Gene3D" id="1.10.472.80">
    <property type="entry name" value="Ypt/Rab-GAP domain of gyp1p, domain 3"/>
    <property type="match status" value="1"/>
</dbReference>
<dbReference type="InterPro" id="IPR027267">
    <property type="entry name" value="AH/BAR_dom_sf"/>
</dbReference>
<dbReference type="Pfam" id="PF00566">
    <property type="entry name" value="RabGAP-TBC"/>
    <property type="match status" value="1"/>
</dbReference>
<reference evidence="3 4" key="1">
    <citation type="submission" date="2016-11" db="EMBL/GenBank/DDBJ databases">
        <title>The macronuclear genome of Stentor coeruleus: a giant cell with tiny introns.</title>
        <authorList>
            <person name="Slabodnick M."/>
            <person name="Ruby J.G."/>
            <person name="Reiff S.B."/>
            <person name="Swart E.C."/>
            <person name="Gosai S."/>
            <person name="Prabakaran S."/>
            <person name="Witkowska E."/>
            <person name="Larue G.E."/>
            <person name="Fisher S."/>
            <person name="Freeman R.M."/>
            <person name="Gunawardena J."/>
            <person name="Chu W."/>
            <person name="Stover N.A."/>
            <person name="Gregory B.D."/>
            <person name="Nowacki M."/>
            <person name="Derisi J."/>
            <person name="Roy S.W."/>
            <person name="Marshall W.F."/>
            <person name="Sood P."/>
        </authorList>
    </citation>
    <scope>NUCLEOTIDE SEQUENCE [LARGE SCALE GENOMIC DNA]</scope>
    <source>
        <strain evidence="3">WM001</strain>
    </source>
</reference>
<name>A0A1R2BQ47_9CILI</name>
<dbReference type="PANTHER" id="PTHR47219">
    <property type="entry name" value="RAB GTPASE-ACTIVATING PROTEIN 1-LIKE"/>
    <property type="match status" value="1"/>
</dbReference>
<organism evidence="3 4">
    <name type="scientific">Stentor coeruleus</name>
    <dbReference type="NCBI Taxonomy" id="5963"/>
    <lineage>
        <taxon>Eukaryota</taxon>
        <taxon>Sar</taxon>
        <taxon>Alveolata</taxon>
        <taxon>Ciliophora</taxon>
        <taxon>Postciliodesmatophora</taxon>
        <taxon>Heterotrichea</taxon>
        <taxon>Heterotrichida</taxon>
        <taxon>Stentoridae</taxon>
        <taxon>Stentor</taxon>
    </lineage>
</organism>
<accession>A0A1R2BQ47</accession>
<evidence type="ECO:0000259" key="2">
    <source>
        <dbReference type="PROSITE" id="PS50086"/>
    </source>
</evidence>
<dbReference type="SUPFAM" id="SSF47923">
    <property type="entry name" value="Ypt/Rab-GAP domain of gyp1p"/>
    <property type="match status" value="2"/>
</dbReference>
<dbReference type="Proteomes" id="UP000187209">
    <property type="component" value="Unassembled WGS sequence"/>
</dbReference>
<sequence>MSYSDLSDRYSIVTQHMKKGSTVVGNLTQFFRNYKKTIENYSASIQKLIEGLNLEIQDDSNTLEIAMNGLYQSLKKSLYENIAFSKNMQLEIIEPLELFLEHYNDTINPYIANSENISKQLSKAKEQMVKYRHKYYKLSGAAEKAEKTLSSSDDKGHKTLLHMRLTSNKSSEDYMKSIEIVNKSIEEFDKTILELMTSLQQNEESRIYFIKSITEKFIKSLSKSKITEKDIFDQVLGLLNNVNSEIDIKVFVDTHKGKYKGGVKEEFISYQKWKDKRKELNEVDVKDPEENYEEVLEKCINYLMSGEETDSDSSLSECDIEEPDYLRISGAFKNCNYRVYFLELLEAKKHKCALNPTRMSFLVSCLKSLLTAIILDEDKDLNAFCKVLALLHCFYTDSSDHKRKYLSQLLNSHTIWSEKIRWVEAIEHMTNMKIFNDKESIRRHAKQPKKKGFIGALKNIATKIPGVFQKENVVDESEKTASFIVITQFSFYMSHLSLPLDMCNSIILHCCQRANLDSNRTCTLLAELEASQRTSLQTLNLAKYSLRTREKERKQFSLYLPIGLSLDFLSPSETIILLTVCKKWRYYLHEPILKKCLLYWDLPSKSKNALRKYTWLKLLKGHIKDIDYPAFLNKVKTVNNIEIEEVVSLDVSRSYQGSALVPSESLKNILVVYAFYHNEIGYCQGMNYVAGTIFSFFQDEALSLKIMIAIIDKFKMTDLFTDNLPKLKQFFYQLDRLINMELPELHELFKQINITAGHFCAPWFITLFASHLQNKPNILGKLWDLFLFDGWKIMFKAGIVILQKLSKELINARFEDIMFALSSIQTNNPIIDVFDESFIKSVNKVNITNELLKELEMEYEHLKKRAEKHTKG</sequence>
<dbReference type="Gene3D" id="1.20.1270.60">
    <property type="entry name" value="Arfaptin homology (AH) domain/BAR domain"/>
    <property type="match status" value="1"/>
</dbReference>
<dbReference type="AlphaFoldDB" id="A0A1R2BQ47"/>
<feature type="coiled-coil region" evidence="1">
    <location>
        <begin position="845"/>
        <end position="872"/>
    </location>
</feature>
<evidence type="ECO:0000256" key="1">
    <source>
        <dbReference type="SAM" id="Coils"/>
    </source>
</evidence>
<dbReference type="GO" id="GO:0031267">
    <property type="term" value="F:small GTPase binding"/>
    <property type="evidence" value="ECO:0007669"/>
    <property type="project" value="TreeGrafter"/>
</dbReference>
<dbReference type="InterPro" id="IPR035969">
    <property type="entry name" value="Rab-GAP_TBC_sf"/>
</dbReference>
<dbReference type="SUPFAM" id="SSF103657">
    <property type="entry name" value="BAR/IMD domain-like"/>
    <property type="match status" value="1"/>
</dbReference>
<dbReference type="PANTHER" id="PTHR47219:SF9">
    <property type="entry name" value="GTPASE ACTIVATING PROTEIN AND CENTROSOME-ASSOCIATED, ISOFORM B"/>
    <property type="match status" value="1"/>
</dbReference>
<dbReference type="GO" id="GO:0005096">
    <property type="term" value="F:GTPase activator activity"/>
    <property type="evidence" value="ECO:0007669"/>
    <property type="project" value="TreeGrafter"/>
</dbReference>
<dbReference type="SMART" id="SM00164">
    <property type="entry name" value="TBC"/>
    <property type="match status" value="1"/>
</dbReference>
<comment type="caution">
    <text evidence="3">The sequence shown here is derived from an EMBL/GenBank/DDBJ whole genome shotgun (WGS) entry which is preliminary data.</text>
</comment>